<reference evidence="2 3" key="1">
    <citation type="submission" date="2016-10" db="EMBL/GenBank/DDBJ databases">
        <authorList>
            <person name="de Groot N.N."/>
        </authorList>
    </citation>
    <scope>NUCLEOTIDE SEQUENCE [LARGE SCALE GENOMIC DNA]</scope>
    <source>
        <strain evidence="2 3">DSM 21632</strain>
    </source>
</reference>
<dbReference type="Gene3D" id="3.30.1370.70">
    <property type="entry name" value="Scaffold protein Nfu/NifU, N-terminal domain"/>
    <property type="match status" value="1"/>
</dbReference>
<dbReference type="EMBL" id="FNDK01000040">
    <property type="protein sequence ID" value="SDI37735.1"/>
    <property type="molecule type" value="Genomic_DNA"/>
</dbReference>
<keyword evidence="3" id="KW-1185">Reference proteome</keyword>
<dbReference type="Proteomes" id="UP000199163">
    <property type="component" value="Unassembled WGS sequence"/>
</dbReference>
<dbReference type="InterPro" id="IPR036498">
    <property type="entry name" value="Nfu/NifU_N_sf"/>
</dbReference>
<dbReference type="PANTHER" id="PTHR11178">
    <property type="entry name" value="IRON-SULFUR CLUSTER SCAFFOLD PROTEIN NFU-RELATED"/>
    <property type="match status" value="1"/>
</dbReference>
<name>A0A1G8K2R9_9BACI</name>
<dbReference type="InterPro" id="IPR014824">
    <property type="entry name" value="Nfu/NifU_N"/>
</dbReference>
<accession>A0A1G8K2R9</accession>
<evidence type="ECO:0000259" key="1">
    <source>
        <dbReference type="SMART" id="SM00932"/>
    </source>
</evidence>
<gene>
    <name evidence="2" type="ORF">SAMN05192534_14018</name>
</gene>
<evidence type="ECO:0000313" key="3">
    <source>
        <dbReference type="Proteomes" id="UP000199163"/>
    </source>
</evidence>
<dbReference type="SUPFAM" id="SSF110836">
    <property type="entry name" value="Hypothetical protein SAV1430"/>
    <property type="match status" value="1"/>
</dbReference>
<dbReference type="AlphaFoldDB" id="A0A1G8K2R9"/>
<dbReference type="STRING" id="568899.SAMN05192534_14018"/>
<proteinExistence type="predicted"/>
<protein>
    <submittedName>
        <fullName evidence="2">Scaffold protein Nfu/NifU N terminal</fullName>
    </submittedName>
</protein>
<organism evidence="2 3">
    <name type="scientific">Alteribacillus persepolensis</name>
    <dbReference type="NCBI Taxonomy" id="568899"/>
    <lineage>
        <taxon>Bacteria</taxon>
        <taxon>Bacillati</taxon>
        <taxon>Bacillota</taxon>
        <taxon>Bacilli</taxon>
        <taxon>Bacillales</taxon>
        <taxon>Bacillaceae</taxon>
        <taxon>Alteribacillus</taxon>
    </lineage>
</organism>
<feature type="domain" description="Scaffold protein Nfu/NifU N-terminal" evidence="1">
    <location>
        <begin position="6"/>
        <end position="86"/>
    </location>
</feature>
<dbReference type="Pfam" id="PF08712">
    <property type="entry name" value="Nfu_N"/>
    <property type="match status" value="1"/>
</dbReference>
<evidence type="ECO:0000313" key="2">
    <source>
        <dbReference type="EMBL" id="SDI37735.1"/>
    </source>
</evidence>
<dbReference type="SMART" id="SM00932">
    <property type="entry name" value="Nfu_N"/>
    <property type="match status" value="1"/>
</dbReference>
<sequence>MKNMEVQAQSTPNPNAVKFTADKAIFEGSTSLKKGDDTDHPIAKALLQIEGVDNIFGYQDFVTVNKTMDADWDELMPKIEEAFAAE</sequence>